<keyword evidence="2" id="KW-0460">Magnesium</keyword>
<dbReference type="EMBL" id="CP000527">
    <property type="protein sequence ID" value="ABM27985.1"/>
    <property type="molecule type" value="Genomic_DNA"/>
</dbReference>
<evidence type="ECO:0000259" key="3">
    <source>
        <dbReference type="Pfam" id="PF00346"/>
    </source>
</evidence>
<keyword evidence="4" id="KW-0830">Ubiquinone</keyword>
<dbReference type="GO" id="GO:0051287">
    <property type="term" value="F:NAD binding"/>
    <property type="evidence" value="ECO:0007669"/>
    <property type="project" value="InterPro"/>
</dbReference>
<dbReference type="PANTHER" id="PTHR43485">
    <property type="entry name" value="HYDROGENASE-4 COMPONENT G"/>
    <property type="match status" value="1"/>
</dbReference>
<feature type="binding site" evidence="2">
    <location>
        <position position="360"/>
    </location>
    <ligand>
        <name>Ni(2+)</name>
        <dbReference type="ChEBI" id="CHEBI:49786"/>
    </ligand>
</feature>
<proteinExistence type="predicted"/>
<evidence type="ECO:0000313" key="5">
    <source>
        <dbReference type="Proteomes" id="UP000009173"/>
    </source>
</evidence>
<dbReference type="Proteomes" id="UP000009173">
    <property type="component" value="Chromosome"/>
</dbReference>
<dbReference type="Pfam" id="PF00374">
    <property type="entry name" value="NiFeSe_Hases"/>
    <property type="match status" value="1"/>
</dbReference>
<dbReference type="PANTHER" id="PTHR43485:SF1">
    <property type="entry name" value="FORMATE HYDROGENLYASE SUBUNIT 5-RELATED"/>
    <property type="match status" value="1"/>
</dbReference>
<dbReference type="GO" id="GO:0016651">
    <property type="term" value="F:oxidoreductase activity, acting on NAD(P)H"/>
    <property type="evidence" value="ECO:0007669"/>
    <property type="project" value="InterPro"/>
</dbReference>
<comment type="cofactor">
    <cofactor evidence="2">
        <name>Ni(2+)</name>
        <dbReference type="ChEBI" id="CHEBI:49786"/>
    </cofactor>
</comment>
<feature type="binding site" evidence="2">
    <location>
        <position position="363"/>
    </location>
    <ligand>
        <name>Fe cation</name>
        <dbReference type="ChEBI" id="CHEBI:24875"/>
    </ligand>
</feature>
<sequence length="366" mass="40702">MSTTNSTTQTWTLPVGPLHVALEEPMYFKLDVDGEIVRNVEITAGHVHRGMEALAMRRNLFQNIVLTERVCSLCSNSHPFTYCMAVEHLAGIEVPARANHLRVVAEEIKRTASHLFNVAILAHIIGFKSLFMHVMEVREIMQDIKETVYGNRMDLAANCIGGVKYDVDAELLAMLLAGLDKVERNAREIYRIYASDPMVTGRTTGIGVLPPDEARRFGVVGPVARGSGLAVDVRRDVPYAAYPQLSFDVITEEGCDVRARALVRLREVFESISIIRQCVATLPEGAMTVIMPEIPAGQSVARSEAPRGELMYYLRTDGTDIPNRLKWRVPSYMNWDALGVMMRDANVADIPLIVNSIDPCISCTER</sequence>
<dbReference type="SUPFAM" id="SSF56762">
    <property type="entry name" value="HydB/Nqo4-like"/>
    <property type="match status" value="1"/>
</dbReference>
<dbReference type="InterPro" id="IPR001501">
    <property type="entry name" value="Ni-dep_hyd_lsu"/>
</dbReference>
<keyword evidence="2" id="KW-0533">Nickel</keyword>
<dbReference type="InterPro" id="IPR029014">
    <property type="entry name" value="NiFe-Hase_large"/>
</dbReference>
<dbReference type="KEGG" id="dvl:Dvul_0964"/>
<dbReference type="RefSeq" id="WP_011791954.1">
    <property type="nucleotide sequence ID" value="NC_008751.1"/>
</dbReference>
<evidence type="ECO:0000256" key="2">
    <source>
        <dbReference type="PIRSR" id="PIRSR601501-1"/>
    </source>
</evidence>
<feature type="domain" description="NADH-quinone oxidoreductase subunit D" evidence="3">
    <location>
        <begin position="125"/>
        <end position="289"/>
    </location>
</feature>
<dbReference type="Pfam" id="PF00346">
    <property type="entry name" value="Complex1_49kDa"/>
    <property type="match status" value="2"/>
</dbReference>
<keyword evidence="2" id="KW-0479">Metal-binding</keyword>
<name>A0A0H3A6P1_NITV4</name>
<feature type="binding site" evidence="2">
    <location>
        <position position="74"/>
    </location>
    <ligand>
        <name>Ni(2+)</name>
        <dbReference type="ChEBI" id="CHEBI:49786"/>
    </ligand>
</feature>
<keyword evidence="1" id="KW-0560">Oxidoreductase</keyword>
<feature type="binding site" evidence="2">
    <location>
        <position position="52"/>
    </location>
    <ligand>
        <name>Mg(2+)</name>
        <dbReference type="ChEBI" id="CHEBI:18420"/>
    </ligand>
</feature>
<evidence type="ECO:0000313" key="4">
    <source>
        <dbReference type="EMBL" id="ABM27985.1"/>
    </source>
</evidence>
<dbReference type="GO" id="GO:0016151">
    <property type="term" value="F:nickel cation binding"/>
    <property type="evidence" value="ECO:0007669"/>
    <property type="project" value="InterPro"/>
</dbReference>
<dbReference type="InterPro" id="IPR001135">
    <property type="entry name" value="NADH_Q_OxRdtase_suD"/>
</dbReference>
<dbReference type="HOGENOM" id="CLU_015134_1_2_7"/>
<comment type="cofactor">
    <cofactor evidence="2">
        <name>Fe cation</name>
        <dbReference type="ChEBI" id="CHEBI:24875"/>
    </cofactor>
</comment>
<gene>
    <name evidence="4" type="ordered locus">Dvul_0964</name>
</gene>
<dbReference type="Gene3D" id="1.10.645.10">
    <property type="entry name" value="Cytochrome-c3 Hydrogenase, chain B"/>
    <property type="match status" value="1"/>
</dbReference>
<accession>A0A0H3A6P1</accession>
<feature type="binding site" evidence="2">
    <location>
        <position position="71"/>
    </location>
    <ligand>
        <name>Ni(2+)</name>
        <dbReference type="ChEBI" id="CHEBI:49786"/>
    </ligand>
</feature>
<feature type="domain" description="NADH-quinone oxidoreductase subunit D" evidence="3">
    <location>
        <begin position="292"/>
        <end position="366"/>
    </location>
</feature>
<feature type="binding site" evidence="2">
    <location>
        <position position="74"/>
    </location>
    <ligand>
        <name>Fe cation</name>
        <dbReference type="ChEBI" id="CHEBI:24875"/>
    </ligand>
</feature>
<evidence type="ECO:0000256" key="1">
    <source>
        <dbReference type="ARBA" id="ARBA00023002"/>
    </source>
</evidence>
<reference evidence="5" key="1">
    <citation type="journal article" date="2009" name="Environ. Microbiol.">
        <title>Contribution of mobile genetic elements to Desulfovibrio vulgaris genome plasticity.</title>
        <authorList>
            <person name="Walker C.B."/>
            <person name="Stolyar S."/>
            <person name="Chivian D."/>
            <person name="Pinel N."/>
            <person name="Gabster J.A."/>
            <person name="Dehal P.S."/>
            <person name="He Z."/>
            <person name="Yang Z.K."/>
            <person name="Yen H.C."/>
            <person name="Zhou J."/>
            <person name="Wall J.D."/>
            <person name="Hazen T.C."/>
            <person name="Arkin A.P."/>
            <person name="Stahl D.A."/>
        </authorList>
    </citation>
    <scope>NUCLEOTIDE SEQUENCE [LARGE SCALE GENOMIC DNA]</scope>
    <source>
        <strain evidence="5">DP4</strain>
    </source>
</reference>
<protein>
    <submittedName>
        <fullName evidence="4">NADH dehydrogenase (Ubiquinone)</fullName>
    </submittedName>
</protein>
<organism evidence="4 5">
    <name type="scientific">Nitratidesulfovibrio vulgaris (strain DP4)</name>
    <name type="common">Desulfovibrio vulgaris</name>
    <dbReference type="NCBI Taxonomy" id="391774"/>
    <lineage>
        <taxon>Bacteria</taxon>
        <taxon>Pseudomonadati</taxon>
        <taxon>Thermodesulfobacteriota</taxon>
        <taxon>Desulfovibrionia</taxon>
        <taxon>Desulfovibrionales</taxon>
        <taxon>Desulfovibrionaceae</taxon>
        <taxon>Nitratidesulfovibrio</taxon>
    </lineage>
</organism>
<dbReference type="AlphaFoldDB" id="A0A0H3A6P1"/>
<dbReference type="InterPro" id="IPR052197">
    <property type="entry name" value="ComplexI_49kDa-like"/>
</dbReference>
<keyword evidence="2" id="KW-0408">Iron</keyword>
<dbReference type="GO" id="GO:0048038">
    <property type="term" value="F:quinone binding"/>
    <property type="evidence" value="ECO:0007669"/>
    <property type="project" value="InterPro"/>
</dbReference>